<evidence type="ECO:0000313" key="3">
    <source>
        <dbReference type="Proteomes" id="UP000266673"/>
    </source>
</evidence>
<gene>
    <name evidence="2" type="ORF">C2G38_2090956</name>
</gene>
<dbReference type="Proteomes" id="UP000266673">
    <property type="component" value="Unassembled WGS sequence"/>
</dbReference>
<sequence length="229" mass="26430">MEYAKFGCLRKNLNRILELKWKDKLILLQCIISDLQIIHSHGLIHRDLHSGNILQNELNSAYIADLGISINANIELKLSVCGVLPYIAPEVFKGESYTKAFDIYSFGIIMWEILLGTPIPFKENPEFQFQVINGLRPHIPEGTTSRYIDLMRRCWDGNPENRPFAENIYANFIEWQDDENILLELSESAKKIPREDILKYDETKYTRKLITRNSISQCQASGLIGLEIN</sequence>
<protein>
    <submittedName>
        <fullName evidence="2">Kinase-like domain-containing protein</fullName>
    </submittedName>
</protein>
<dbReference type="InterPro" id="IPR001245">
    <property type="entry name" value="Ser-Thr/Tyr_kinase_cat_dom"/>
</dbReference>
<organism evidence="2 3">
    <name type="scientific">Gigaspora rosea</name>
    <dbReference type="NCBI Taxonomy" id="44941"/>
    <lineage>
        <taxon>Eukaryota</taxon>
        <taxon>Fungi</taxon>
        <taxon>Fungi incertae sedis</taxon>
        <taxon>Mucoromycota</taxon>
        <taxon>Glomeromycotina</taxon>
        <taxon>Glomeromycetes</taxon>
        <taxon>Diversisporales</taxon>
        <taxon>Gigasporaceae</taxon>
        <taxon>Gigaspora</taxon>
    </lineage>
</organism>
<name>A0A397V1U6_9GLOM</name>
<dbReference type="SUPFAM" id="SSF56112">
    <property type="entry name" value="Protein kinase-like (PK-like)"/>
    <property type="match status" value="1"/>
</dbReference>
<dbReference type="InterPro" id="IPR000719">
    <property type="entry name" value="Prot_kinase_dom"/>
</dbReference>
<dbReference type="GO" id="GO:0005524">
    <property type="term" value="F:ATP binding"/>
    <property type="evidence" value="ECO:0007669"/>
    <property type="project" value="InterPro"/>
</dbReference>
<comment type="caution">
    <text evidence="2">The sequence shown here is derived from an EMBL/GenBank/DDBJ whole genome shotgun (WGS) entry which is preliminary data.</text>
</comment>
<dbReference type="STRING" id="44941.A0A397V1U6"/>
<dbReference type="Gene3D" id="1.10.510.10">
    <property type="entry name" value="Transferase(Phosphotransferase) domain 1"/>
    <property type="match status" value="1"/>
</dbReference>
<dbReference type="Pfam" id="PF07714">
    <property type="entry name" value="PK_Tyr_Ser-Thr"/>
    <property type="match status" value="1"/>
</dbReference>
<dbReference type="OrthoDB" id="5979581at2759"/>
<reference evidence="2 3" key="1">
    <citation type="submission" date="2018-06" db="EMBL/GenBank/DDBJ databases">
        <title>Comparative genomics reveals the genomic features of Rhizophagus irregularis, R. cerebriforme, R. diaphanum and Gigaspora rosea, and their symbiotic lifestyle signature.</title>
        <authorList>
            <person name="Morin E."/>
            <person name="San Clemente H."/>
            <person name="Chen E.C.H."/>
            <person name="De La Providencia I."/>
            <person name="Hainaut M."/>
            <person name="Kuo A."/>
            <person name="Kohler A."/>
            <person name="Murat C."/>
            <person name="Tang N."/>
            <person name="Roy S."/>
            <person name="Loubradou J."/>
            <person name="Henrissat B."/>
            <person name="Grigoriev I.V."/>
            <person name="Corradi N."/>
            <person name="Roux C."/>
            <person name="Martin F.M."/>
        </authorList>
    </citation>
    <scope>NUCLEOTIDE SEQUENCE [LARGE SCALE GENOMIC DNA]</scope>
    <source>
        <strain evidence="2 3">DAOM 194757</strain>
    </source>
</reference>
<evidence type="ECO:0000259" key="1">
    <source>
        <dbReference type="PROSITE" id="PS50011"/>
    </source>
</evidence>
<dbReference type="InterPro" id="IPR011009">
    <property type="entry name" value="Kinase-like_dom_sf"/>
</dbReference>
<keyword evidence="2" id="KW-0808">Transferase</keyword>
<dbReference type="PROSITE" id="PS50011">
    <property type="entry name" value="PROTEIN_KINASE_DOM"/>
    <property type="match status" value="1"/>
</dbReference>
<dbReference type="GO" id="GO:0004672">
    <property type="term" value="F:protein kinase activity"/>
    <property type="evidence" value="ECO:0007669"/>
    <property type="project" value="InterPro"/>
</dbReference>
<keyword evidence="3" id="KW-1185">Reference proteome</keyword>
<dbReference type="PANTHER" id="PTHR23257">
    <property type="entry name" value="SERINE-THREONINE PROTEIN KINASE"/>
    <property type="match status" value="1"/>
</dbReference>
<dbReference type="InterPro" id="IPR050167">
    <property type="entry name" value="Ser_Thr_protein_kinase"/>
</dbReference>
<dbReference type="PRINTS" id="PR00109">
    <property type="entry name" value="TYRKINASE"/>
</dbReference>
<proteinExistence type="predicted"/>
<keyword evidence="2" id="KW-0418">Kinase</keyword>
<dbReference type="EMBL" id="QKWP01000677">
    <property type="protein sequence ID" value="RIB16420.1"/>
    <property type="molecule type" value="Genomic_DNA"/>
</dbReference>
<evidence type="ECO:0000313" key="2">
    <source>
        <dbReference type="EMBL" id="RIB16420.1"/>
    </source>
</evidence>
<feature type="domain" description="Protein kinase" evidence="1">
    <location>
        <begin position="1"/>
        <end position="183"/>
    </location>
</feature>
<accession>A0A397V1U6</accession>
<dbReference type="AlphaFoldDB" id="A0A397V1U6"/>